<organism evidence="4 5">
    <name type="scientific">Streptomyces aidingensis</name>
    <dbReference type="NCBI Taxonomy" id="910347"/>
    <lineage>
        <taxon>Bacteria</taxon>
        <taxon>Bacillati</taxon>
        <taxon>Actinomycetota</taxon>
        <taxon>Actinomycetes</taxon>
        <taxon>Kitasatosporales</taxon>
        <taxon>Streptomycetaceae</taxon>
        <taxon>Streptomyces</taxon>
    </lineage>
</organism>
<dbReference type="STRING" id="910347.SAMN05421773_11275"/>
<comment type="similarity">
    <text evidence="1">Belongs to the P-Pant transferase superfamily. Gsp/Sfp/HetI/AcpT family.</text>
</comment>
<name>A0A1I1QY39_9ACTN</name>
<dbReference type="PANTHER" id="PTHR12215">
    <property type="entry name" value="PHOSPHOPANTETHEINE TRANSFERASE"/>
    <property type="match status" value="1"/>
</dbReference>
<protein>
    <submittedName>
        <fullName evidence="4">4'-phosphopantetheinyl transferase</fullName>
    </submittedName>
</protein>
<evidence type="ECO:0000259" key="3">
    <source>
        <dbReference type="Pfam" id="PF01648"/>
    </source>
</evidence>
<dbReference type="InterPro" id="IPR037143">
    <property type="entry name" value="4-PPantetheinyl_Trfase_dom_sf"/>
</dbReference>
<dbReference type="RefSeq" id="WP_093840369.1">
    <property type="nucleotide sequence ID" value="NZ_FOLM01000012.1"/>
</dbReference>
<evidence type="ECO:0000256" key="1">
    <source>
        <dbReference type="ARBA" id="ARBA00010990"/>
    </source>
</evidence>
<dbReference type="SUPFAM" id="SSF56214">
    <property type="entry name" value="4'-phosphopantetheinyl transferase"/>
    <property type="match status" value="2"/>
</dbReference>
<dbReference type="AlphaFoldDB" id="A0A1I1QY39"/>
<dbReference type="Proteomes" id="UP000199207">
    <property type="component" value="Unassembled WGS sequence"/>
</dbReference>
<dbReference type="GO" id="GO:0019878">
    <property type="term" value="P:lysine biosynthetic process via aminoadipic acid"/>
    <property type="evidence" value="ECO:0007669"/>
    <property type="project" value="TreeGrafter"/>
</dbReference>
<gene>
    <name evidence="4" type="ORF">SAMN05421773_11275</name>
</gene>
<reference evidence="4 5" key="1">
    <citation type="submission" date="2016-10" db="EMBL/GenBank/DDBJ databases">
        <authorList>
            <person name="de Groot N.N."/>
        </authorList>
    </citation>
    <scope>NUCLEOTIDE SEQUENCE [LARGE SCALE GENOMIC DNA]</scope>
    <source>
        <strain evidence="4 5">CGMCC 4.5739</strain>
    </source>
</reference>
<dbReference type="OrthoDB" id="190168at2"/>
<dbReference type="InterPro" id="IPR050559">
    <property type="entry name" value="P-Pant_transferase_sf"/>
</dbReference>
<dbReference type="GO" id="GO:0005829">
    <property type="term" value="C:cytosol"/>
    <property type="evidence" value="ECO:0007669"/>
    <property type="project" value="TreeGrafter"/>
</dbReference>
<keyword evidence="2 4" id="KW-0808">Transferase</keyword>
<dbReference type="PANTHER" id="PTHR12215:SF10">
    <property type="entry name" value="L-AMINOADIPATE-SEMIALDEHYDE DEHYDROGENASE-PHOSPHOPANTETHEINYL TRANSFERASE"/>
    <property type="match status" value="1"/>
</dbReference>
<feature type="domain" description="4'-phosphopantetheinyl transferase" evidence="3">
    <location>
        <begin position="141"/>
        <end position="214"/>
    </location>
</feature>
<accession>A0A1I1QY39</accession>
<dbReference type="GO" id="GO:0008897">
    <property type="term" value="F:holo-[acyl-carrier-protein] synthase activity"/>
    <property type="evidence" value="ECO:0007669"/>
    <property type="project" value="InterPro"/>
</dbReference>
<dbReference type="EMBL" id="FOLM01000012">
    <property type="protein sequence ID" value="SFD26955.1"/>
    <property type="molecule type" value="Genomic_DNA"/>
</dbReference>
<proteinExistence type="inferred from homology"/>
<keyword evidence="5" id="KW-1185">Reference proteome</keyword>
<evidence type="ECO:0000313" key="5">
    <source>
        <dbReference type="Proteomes" id="UP000199207"/>
    </source>
</evidence>
<dbReference type="Gene3D" id="3.90.470.20">
    <property type="entry name" value="4'-phosphopantetheinyl transferase domain"/>
    <property type="match status" value="1"/>
</dbReference>
<dbReference type="Pfam" id="PF01648">
    <property type="entry name" value="ACPS"/>
    <property type="match status" value="1"/>
</dbReference>
<dbReference type="InterPro" id="IPR008278">
    <property type="entry name" value="4-PPantetheinyl_Trfase_dom"/>
</dbReference>
<dbReference type="GO" id="GO:0000287">
    <property type="term" value="F:magnesium ion binding"/>
    <property type="evidence" value="ECO:0007669"/>
    <property type="project" value="InterPro"/>
</dbReference>
<evidence type="ECO:0000313" key="4">
    <source>
        <dbReference type="EMBL" id="SFD26955.1"/>
    </source>
</evidence>
<evidence type="ECO:0000256" key="2">
    <source>
        <dbReference type="ARBA" id="ARBA00022679"/>
    </source>
</evidence>
<sequence>MSGTERAERKRGLPPVRMVGAPWGVWDVVSKDIRTTGVALAATTLGRWAEDRPVEPRVRTLLGRDLPRYTAMEDGVVRERFAASRVLLRCVVAAAIGVPPGGVDIGYHLSGRPYARGYDQVDISLSHTGDIILVGVTSRGRIGVDVEPAGRAAEVAELDRHICTPPELAAVNEGPAEERPARLLRIWMLKEAYSKALGQGLRFSFTEFGFAPAPPRGSRGAVRGDTVAAGPGAAVLCGRDGAPVDASAWRFHSLDLEGGMLAAVALQYLPTGSSEDIRGGTVVNRATARAIWGTRAG</sequence>